<feature type="binding site" evidence="8">
    <location>
        <begin position="77"/>
        <end position="78"/>
    </location>
    <ligand>
        <name>substrate</name>
    </ligand>
</feature>
<keyword evidence="5 8" id="KW-0457">Lysine biosynthesis</keyword>
<dbReference type="Gene3D" id="3.10.310.10">
    <property type="entry name" value="Diaminopimelate Epimerase, Chain A, domain 1"/>
    <property type="match status" value="2"/>
</dbReference>
<keyword evidence="11" id="KW-1185">Reference proteome</keyword>
<feature type="binding site" evidence="8">
    <location>
        <begin position="229"/>
        <end position="230"/>
    </location>
    <ligand>
        <name>substrate</name>
    </ligand>
</feature>
<comment type="subunit">
    <text evidence="8">Homodimer.</text>
</comment>
<proteinExistence type="inferred from homology"/>
<evidence type="ECO:0000256" key="5">
    <source>
        <dbReference type="ARBA" id="ARBA00023154"/>
    </source>
</evidence>
<evidence type="ECO:0000256" key="4">
    <source>
        <dbReference type="ARBA" id="ARBA00022605"/>
    </source>
</evidence>
<dbReference type="HAMAP" id="MF_00197">
    <property type="entry name" value="DAP_epimerase"/>
    <property type="match status" value="1"/>
</dbReference>
<feature type="site" description="Could be important to modulate the pK values of the two catalytic cysteine residues" evidence="8">
    <location>
        <position position="219"/>
    </location>
</feature>
<feature type="binding site" evidence="8">
    <location>
        <position position="67"/>
    </location>
    <ligand>
        <name>substrate</name>
    </ligand>
</feature>
<dbReference type="PANTHER" id="PTHR31689:SF0">
    <property type="entry name" value="DIAMINOPIMELATE EPIMERASE"/>
    <property type="match status" value="1"/>
</dbReference>
<dbReference type="SUPFAM" id="SSF54506">
    <property type="entry name" value="Diaminopimelate epimerase-like"/>
    <property type="match status" value="1"/>
</dbReference>
<feature type="active site" description="Proton donor" evidence="8">
    <location>
        <position position="76"/>
    </location>
</feature>
<dbReference type="RefSeq" id="WP_141190395.1">
    <property type="nucleotide sequence ID" value="NZ_JBHUMR010000014.1"/>
</dbReference>
<keyword evidence="4 8" id="KW-0028">Amino-acid biosynthesis</keyword>
<dbReference type="PANTHER" id="PTHR31689">
    <property type="entry name" value="DIAMINOPIMELATE EPIMERASE, CHLOROPLASTIC"/>
    <property type="match status" value="1"/>
</dbReference>
<comment type="subcellular location">
    <subcellularLocation>
        <location evidence="8">Cytoplasm</location>
    </subcellularLocation>
</comment>
<feature type="active site" evidence="9">
    <location>
        <position position="76"/>
    </location>
</feature>
<evidence type="ECO:0000256" key="9">
    <source>
        <dbReference type="PROSITE-ProRule" id="PRU10125"/>
    </source>
</evidence>
<comment type="catalytic activity">
    <reaction evidence="7 8">
        <text>(2S,6S)-2,6-diaminopimelate = meso-2,6-diaminopimelate</text>
        <dbReference type="Rhea" id="RHEA:15393"/>
        <dbReference type="ChEBI" id="CHEBI:57609"/>
        <dbReference type="ChEBI" id="CHEBI:57791"/>
        <dbReference type="EC" id="5.1.1.7"/>
    </reaction>
</comment>
<evidence type="ECO:0000313" key="10">
    <source>
        <dbReference type="EMBL" id="MFD2617916.1"/>
    </source>
</evidence>
<comment type="function">
    <text evidence="8">Catalyzes the stereoinversion of LL-2,6-diaminopimelate (L,L-DAP) to meso-diaminopimelate (meso-DAP), a precursor of L-lysine and an essential component of the bacterial peptidoglycan.</text>
</comment>
<evidence type="ECO:0000256" key="7">
    <source>
        <dbReference type="ARBA" id="ARBA00051712"/>
    </source>
</evidence>
<evidence type="ECO:0000256" key="2">
    <source>
        <dbReference type="ARBA" id="ARBA00010219"/>
    </source>
</evidence>
<feature type="binding site" evidence="8">
    <location>
        <begin position="219"/>
        <end position="220"/>
    </location>
    <ligand>
        <name>substrate</name>
    </ligand>
</feature>
<gene>
    <name evidence="8 10" type="primary">dapF</name>
    <name evidence="10" type="ORF">ACFSTF_11415</name>
</gene>
<keyword evidence="8" id="KW-0963">Cytoplasm</keyword>
<comment type="similarity">
    <text evidence="2 8">Belongs to the diaminopimelate epimerase family.</text>
</comment>
<dbReference type="EC" id="5.1.1.7" evidence="3 8"/>
<evidence type="ECO:0000256" key="6">
    <source>
        <dbReference type="ARBA" id="ARBA00023235"/>
    </source>
</evidence>
<name>A0ABW5PSM1_9BACI</name>
<comment type="caution">
    <text evidence="10">The sequence shown here is derived from an EMBL/GenBank/DDBJ whole genome shotgun (WGS) entry which is preliminary data.</text>
</comment>
<organism evidence="10 11">
    <name type="scientific">Terrilactibacillus laevilacticus</name>
    <dbReference type="NCBI Taxonomy" id="1380157"/>
    <lineage>
        <taxon>Bacteria</taxon>
        <taxon>Bacillati</taxon>
        <taxon>Bacillota</taxon>
        <taxon>Bacilli</taxon>
        <taxon>Bacillales</taxon>
        <taxon>Bacillaceae</taxon>
        <taxon>Terrilactibacillus</taxon>
    </lineage>
</organism>
<feature type="site" description="Could be important to modulate the pK values of the two catalytic cysteine residues" evidence="8">
    <location>
        <position position="169"/>
    </location>
</feature>
<dbReference type="GO" id="GO:0008837">
    <property type="term" value="F:diaminopimelate epimerase activity"/>
    <property type="evidence" value="ECO:0007669"/>
    <property type="project" value="UniProtKB-EC"/>
</dbReference>
<dbReference type="InterPro" id="IPR018510">
    <property type="entry name" value="DAP_epimerase_AS"/>
</dbReference>
<evidence type="ECO:0000256" key="1">
    <source>
        <dbReference type="ARBA" id="ARBA00005196"/>
    </source>
</evidence>
<feature type="binding site" evidence="8">
    <location>
        <position position="167"/>
    </location>
    <ligand>
        <name>substrate</name>
    </ligand>
</feature>
<dbReference type="Proteomes" id="UP001597458">
    <property type="component" value="Unassembled WGS sequence"/>
</dbReference>
<comment type="pathway">
    <text evidence="1 8">Amino-acid biosynthesis; L-lysine biosynthesis via DAP pathway; DL-2,6-diaminopimelate from LL-2,6-diaminopimelate: step 1/1.</text>
</comment>
<reference evidence="11" key="1">
    <citation type="journal article" date="2019" name="Int. J. Syst. Evol. Microbiol.">
        <title>The Global Catalogue of Microorganisms (GCM) 10K type strain sequencing project: providing services to taxonomists for standard genome sequencing and annotation.</title>
        <authorList>
            <consortium name="The Broad Institute Genomics Platform"/>
            <consortium name="The Broad Institute Genome Sequencing Center for Infectious Disease"/>
            <person name="Wu L."/>
            <person name="Ma J."/>
        </authorList>
    </citation>
    <scope>NUCLEOTIDE SEQUENCE [LARGE SCALE GENOMIC DNA]</scope>
    <source>
        <strain evidence="11">TISTR 2241</strain>
    </source>
</reference>
<keyword evidence="6 8" id="KW-0413">Isomerase</keyword>
<dbReference type="NCBIfam" id="TIGR00652">
    <property type="entry name" value="DapF"/>
    <property type="match status" value="1"/>
</dbReference>
<feature type="active site" description="Proton acceptor" evidence="8">
    <location>
        <position position="228"/>
    </location>
</feature>
<dbReference type="PROSITE" id="PS01326">
    <property type="entry name" value="DAP_EPIMERASE"/>
    <property type="match status" value="1"/>
</dbReference>
<evidence type="ECO:0000256" key="3">
    <source>
        <dbReference type="ARBA" id="ARBA00013080"/>
    </source>
</evidence>
<feature type="binding site" evidence="8">
    <location>
        <position position="201"/>
    </location>
    <ligand>
        <name>substrate</name>
    </ligand>
</feature>
<dbReference type="Pfam" id="PF01678">
    <property type="entry name" value="DAP_epimerase"/>
    <property type="match status" value="2"/>
</dbReference>
<protein>
    <recommendedName>
        <fullName evidence="3 8">Diaminopimelate epimerase</fullName>
        <shortName evidence="8">DAP epimerase</shortName>
        <ecNumber evidence="3 8">5.1.1.7</ecNumber>
    </recommendedName>
    <alternativeName>
        <fullName evidence="8">PLP-independent amino acid racemase</fullName>
    </alternativeName>
</protein>
<feature type="binding site" evidence="8">
    <location>
        <position position="14"/>
    </location>
    <ligand>
        <name>substrate</name>
    </ligand>
</feature>
<comment type="caution">
    <text evidence="8">Lacks conserved residue(s) required for the propagation of feature annotation.</text>
</comment>
<evidence type="ECO:0000313" key="11">
    <source>
        <dbReference type="Proteomes" id="UP001597458"/>
    </source>
</evidence>
<evidence type="ECO:0000256" key="8">
    <source>
        <dbReference type="HAMAP-Rule" id="MF_00197"/>
    </source>
</evidence>
<dbReference type="EMBL" id="JBHUMR010000014">
    <property type="protein sequence ID" value="MFD2617916.1"/>
    <property type="molecule type" value="Genomic_DNA"/>
</dbReference>
<sequence length="288" mass="31360">MTRLPFTKMHGLGNNYIYVDRLTYTEPLPPYPELAKKVSNQNTGIGSDGLILILPSEIADVKMRIFNSDGSEAKNCGNGLRCVAKYAFEHGLVNKEHFSIETISGKVEAKVFPTDGGVDKVTIDMGEPILERKRIPMTGGKPEETVIQETHIIEGQAYQITGVSMGNPHGIFIVDNIHNIPINELGPELADGHDLFPEGTNVGFVEVISENEIHYRVWERGSGITQACGTGACAAVVASILEGRIHQGELITVHLAGGDLQIEWDSESNHVWMTGAAVTICDGMFFLS</sequence>
<dbReference type="InterPro" id="IPR001653">
    <property type="entry name" value="DAP_epimerase_DapF"/>
</dbReference>
<accession>A0ABW5PSM1</accession>